<evidence type="ECO:0000256" key="2">
    <source>
        <dbReference type="ARBA" id="ARBA00023002"/>
    </source>
</evidence>
<feature type="domain" description="D-isomer specific 2-hydroxyacid dehydrogenase catalytic" evidence="4">
    <location>
        <begin position="6"/>
        <end position="320"/>
    </location>
</feature>
<dbReference type="CDD" id="cd05301">
    <property type="entry name" value="GDH"/>
    <property type="match status" value="1"/>
</dbReference>
<dbReference type="InterPro" id="IPR006139">
    <property type="entry name" value="D-isomer_2_OHA_DH_cat_dom"/>
</dbReference>
<reference evidence="6 7" key="1">
    <citation type="submission" date="2019-03" db="EMBL/GenBank/DDBJ databases">
        <title>Metabolic potential of uncultured bacteria and archaea associated with petroleum seepage in deep-sea sediments.</title>
        <authorList>
            <person name="Dong X."/>
            <person name="Hubert C."/>
        </authorList>
    </citation>
    <scope>NUCLEOTIDE SEQUENCE [LARGE SCALE GENOMIC DNA]</scope>
    <source>
        <strain evidence="6">E44_bin18</strain>
    </source>
</reference>
<proteinExistence type="inferred from homology"/>
<evidence type="ECO:0000259" key="5">
    <source>
        <dbReference type="Pfam" id="PF02826"/>
    </source>
</evidence>
<keyword evidence="2 3" id="KW-0560">Oxidoreductase</keyword>
<dbReference type="PROSITE" id="PS00670">
    <property type="entry name" value="D_2_HYDROXYACID_DH_2"/>
    <property type="match status" value="1"/>
</dbReference>
<evidence type="ECO:0000313" key="7">
    <source>
        <dbReference type="Proteomes" id="UP000315525"/>
    </source>
</evidence>
<dbReference type="InterPro" id="IPR029752">
    <property type="entry name" value="D-isomer_DH_CS1"/>
</dbReference>
<dbReference type="PROSITE" id="PS00671">
    <property type="entry name" value="D_2_HYDROXYACID_DH_3"/>
    <property type="match status" value="1"/>
</dbReference>
<evidence type="ECO:0000256" key="3">
    <source>
        <dbReference type="RuleBase" id="RU003719"/>
    </source>
</evidence>
<evidence type="ECO:0000313" key="6">
    <source>
        <dbReference type="EMBL" id="TET46680.1"/>
    </source>
</evidence>
<evidence type="ECO:0000256" key="1">
    <source>
        <dbReference type="ARBA" id="ARBA00005854"/>
    </source>
</evidence>
<accession>A0A523UW28</accession>
<dbReference type="GO" id="GO:0051287">
    <property type="term" value="F:NAD binding"/>
    <property type="evidence" value="ECO:0007669"/>
    <property type="project" value="InterPro"/>
</dbReference>
<dbReference type="SUPFAM" id="SSF52283">
    <property type="entry name" value="Formate/glycerate dehydrogenase catalytic domain-like"/>
    <property type="match status" value="1"/>
</dbReference>
<dbReference type="Proteomes" id="UP000315525">
    <property type="component" value="Unassembled WGS sequence"/>
</dbReference>
<dbReference type="PANTHER" id="PTHR10996:SF283">
    <property type="entry name" value="GLYOXYLATE_HYDROXYPYRUVATE REDUCTASE B"/>
    <property type="match status" value="1"/>
</dbReference>
<dbReference type="GO" id="GO:0005829">
    <property type="term" value="C:cytosol"/>
    <property type="evidence" value="ECO:0007669"/>
    <property type="project" value="TreeGrafter"/>
</dbReference>
<dbReference type="InterPro" id="IPR036291">
    <property type="entry name" value="NAD(P)-bd_dom_sf"/>
</dbReference>
<dbReference type="PROSITE" id="PS00065">
    <property type="entry name" value="D_2_HYDROXYACID_DH_1"/>
    <property type="match status" value="1"/>
</dbReference>
<dbReference type="Pfam" id="PF00389">
    <property type="entry name" value="2-Hacid_dh"/>
    <property type="match status" value="1"/>
</dbReference>
<dbReference type="PANTHER" id="PTHR10996">
    <property type="entry name" value="2-HYDROXYACID DEHYDROGENASE-RELATED"/>
    <property type="match status" value="1"/>
</dbReference>
<dbReference type="AlphaFoldDB" id="A0A523UW28"/>
<name>A0A523UW28_UNCT6</name>
<dbReference type="Gene3D" id="3.40.50.720">
    <property type="entry name" value="NAD(P)-binding Rossmann-like Domain"/>
    <property type="match status" value="2"/>
</dbReference>
<dbReference type="FunFam" id="3.40.50.720:FF:000462">
    <property type="entry name" value="Glyoxylate reductase (NADP+)"/>
    <property type="match status" value="1"/>
</dbReference>
<dbReference type="InterPro" id="IPR050223">
    <property type="entry name" value="D-isomer_2-hydroxyacid_DH"/>
</dbReference>
<dbReference type="Pfam" id="PF02826">
    <property type="entry name" value="2-Hacid_dh_C"/>
    <property type="match status" value="1"/>
</dbReference>
<comment type="caution">
    <text evidence="6">The sequence shown here is derived from an EMBL/GenBank/DDBJ whole genome shotgun (WGS) entry which is preliminary data.</text>
</comment>
<dbReference type="InterPro" id="IPR006140">
    <property type="entry name" value="D-isomer_DH_NAD-bd"/>
</dbReference>
<dbReference type="EMBL" id="SOJN01000046">
    <property type="protein sequence ID" value="TET46680.1"/>
    <property type="molecule type" value="Genomic_DNA"/>
</dbReference>
<gene>
    <name evidence="6" type="ORF">E3J62_03520</name>
</gene>
<feature type="domain" description="D-isomer specific 2-hydroxyacid dehydrogenase NAD-binding" evidence="5">
    <location>
        <begin position="112"/>
        <end position="288"/>
    </location>
</feature>
<dbReference type="InterPro" id="IPR029753">
    <property type="entry name" value="D-isomer_DH_CS"/>
</dbReference>
<evidence type="ECO:0000259" key="4">
    <source>
        <dbReference type="Pfam" id="PF00389"/>
    </source>
</evidence>
<sequence length="329" mass="36373">MPNWDVLVTRKIPEEGLEILRAHCLHVEVYNGSRPIPRQKLFSLIKAKEGLFCCLTDIVDEKVMDAGHALKAISNYAVGYDNIDVAAATKRGIVVTNTPGVLTDAAAELAWSLLFSVARRTVESDRFSRAEKFKGWDPLGFLGFDVHGKTLGVVGAGRIGTAFALKSKGFDMKILYYDSLKNQVLEDSLDAKKVKLNTLLKESDFISVHVPLTDKTYHLFSVEEFQMMKPTAIFINTSRGQVVDEKALVRALKSNSIAGAGLDVYEKEPEIEPQLIRLNNTVLCPHIGSATIETRKKMAIMASSNLIAALSNKKPVNVVNPRPTGRKYR</sequence>
<dbReference type="SUPFAM" id="SSF51735">
    <property type="entry name" value="NAD(P)-binding Rossmann-fold domains"/>
    <property type="match status" value="1"/>
</dbReference>
<comment type="similarity">
    <text evidence="1 3">Belongs to the D-isomer specific 2-hydroxyacid dehydrogenase family.</text>
</comment>
<dbReference type="GO" id="GO:0030267">
    <property type="term" value="F:glyoxylate reductase (NADPH) activity"/>
    <property type="evidence" value="ECO:0007669"/>
    <property type="project" value="TreeGrafter"/>
</dbReference>
<protein>
    <submittedName>
        <fullName evidence="6">D-glycerate dehydrogenase</fullName>
    </submittedName>
</protein>
<organism evidence="6 7">
    <name type="scientific">candidate division TA06 bacterium</name>
    <dbReference type="NCBI Taxonomy" id="2250710"/>
    <lineage>
        <taxon>Bacteria</taxon>
        <taxon>Bacteria division TA06</taxon>
    </lineage>
</organism>
<dbReference type="GO" id="GO:0016618">
    <property type="term" value="F:hydroxypyruvate reductase [NAD(P)H] activity"/>
    <property type="evidence" value="ECO:0007669"/>
    <property type="project" value="TreeGrafter"/>
</dbReference>